<protein>
    <submittedName>
        <fullName evidence="1">RNA pseudouridine synthase D3</fullName>
    </submittedName>
</protein>
<evidence type="ECO:0000313" key="2">
    <source>
        <dbReference type="Proteomes" id="UP000008672"/>
    </source>
</evidence>
<evidence type="ECO:0000313" key="1">
    <source>
        <dbReference type="Ensembl" id="ENSLACP00000007139.1"/>
    </source>
</evidence>
<dbReference type="OMA" id="DMALPQT"/>
<reference evidence="1" key="2">
    <citation type="submission" date="2025-08" db="UniProtKB">
        <authorList>
            <consortium name="Ensembl"/>
        </authorList>
    </citation>
    <scope>IDENTIFICATION</scope>
</reference>
<dbReference type="eggNOG" id="KOG1919">
    <property type="taxonomic scope" value="Eukaryota"/>
</dbReference>
<name>H3ABW8_LATCH</name>
<dbReference type="AlphaFoldDB" id="H3ABW8"/>
<dbReference type="OrthoDB" id="428658at2759"/>
<dbReference type="Bgee" id="ENSLACG00000006334">
    <property type="expression patterns" value="Expressed in pelvic fin and 6 other cell types or tissues"/>
</dbReference>
<dbReference type="KEGG" id="lcm:102363895"/>
<accession>H3ABW8</accession>
<reference evidence="1" key="3">
    <citation type="submission" date="2025-09" db="UniProtKB">
        <authorList>
            <consortium name="Ensembl"/>
        </authorList>
    </citation>
    <scope>IDENTIFICATION</scope>
</reference>
<dbReference type="GeneTree" id="ENSGT00940000161059"/>
<dbReference type="Proteomes" id="UP000008672">
    <property type="component" value="Unassembled WGS sequence"/>
</dbReference>
<dbReference type="EMBL" id="AFYH01226172">
    <property type="status" value="NOT_ANNOTATED_CDS"/>
    <property type="molecule type" value="Genomic_DNA"/>
</dbReference>
<sequence length="101" mass="11424">MNLKLCSILGDHVYSTRVGKVLGVPVPLPVDMALPQTQVLEEQILRRMRFTQQQMHRMPLHLHLHRLAIPAHGKESAETVITAPPPLFFIQTLKLLGLSMK</sequence>
<organism evidence="1 2">
    <name type="scientific">Latimeria chalumnae</name>
    <name type="common">Coelacanth</name>
    <dbReference type="NCBI Taxonomy" id="7897"/>
    <lineage>
        <taxon>Eukaryota</taxon>
        <taxon>Metazoa</taxon>
        <taxon>Chordata</taxon>
        <taxon>Craniata</taxon>
        <taxon>Vertebrata</taxon>
        <taxon>Euteleostomi</taxon>
        <taxon>Coelacanthiformes</taxon>
        <taxon>Coelacanthidae</taxon>
        <taxon>Latimeria</taxon>
    </lineage>
</organism>
<reference evidence="2" key="1">
    <citation type="submission" date="2011-08" db="EMBL/GenBank/DDBJ databases">
        <title>The draft genome of Latimeria chalumnae.</title>
        <authorList>
            <person name="Di Palma F."/>
            <person name="Alfoldi J."/>
            <person name="Johnson J."/>
            <person name="Berlin A."/>
            <person name="Gnerre S."/>
            <person name="Jaffe D."/>
            <person name="MacCallum I."/>
            <person name="Young S."/>
            <person name="Walker B.J."/>
            <person name="Lander E."/>
            <person name="Lindblad-Toh K."/>
        </authorList>
    </citation>
    <scope>NUCLEOTIDE SEQUENCE [LARGE SCALE GENOMIC DNA]</scope>
    <source>
        <strain evidence="2">Wild caught</strain>
    </source>
</reference>
<dbReference type="InParanoid" id="H3ABW8"/>
<dbReference type="STRING" id="7897.ENSLACP00000007139"/>
<proteinExistence type="predicted"/>
<keyword evidence="2" id="KW-1185">Reference proteome</keyword>
<dbReference type="HOGENOM" id="CLU_2305037_0_0_1"/>
<dbReference type="SMR" id="H3ABW8"/>
<dbReference type="Ensembl" id="ENSLACT00000007198.1">
    <property type="protein sequence ID" value="ENSLACP00000007139.1"/>
    <property type="gene ID" value="ENSLACG00000006334.1"/>
</dbReference>